<comment type="caution">
    <text evidence="1">The sequence shown here is derived from an EMBL/GenBank/DDBJ whole genome shotgun (WGS) entry which is preliminary data.</text>
</comment>
<evidence type="ECO:0000313" key="2">
    <source>
        <dbReference type="Proteomes" id="UP001500630"/>
    </source>
</evidence>
<proteinExistence type="predicted"/>
<dbReference type="EMBL" id="BAABDQ010000024">
    <property type="protein sequence ID" value="GAA3588916.1"/>
    <property type="molecule type" value="Genomic_DNA"/>
</dbReference>
<dbReference type="Proteomes" id="UP001500630">
    <property type="component" value="Unassembled WGS sequence"/>
</dbReference>
<accession>A0ABP6YSH7</accession>
<reference evidence="2" key="1">
    <citation type="journal article" date="2019" name="Int. J. Syst. Evol. Microbiol.">
        <title>The Global Catalogue of Microorganisms (GCM) 10K type strain sequencing project: providing services to taxonomists for standard genome sequencing and annotation.</title>
        <authorList>
            <consortium name="The Broad Institute Genomics Platform"/>
            <consortium name="The Broad Institute Genome Sequencing Center for Infectious Disease"/>
            <person name="Wu L."/>
            <person name="Ma J."/>
        </authorList>
    </citation>
    <scope>NUCLEOTIDE SEQUENCE [LARGE SCALE GENOMIC DNA]</scope>
    <source>
        <strain evidence="2">JCM 17326</strain>
    </source>
</reference>
<keyword evidence="2" id="KW-1185">Reference proteome</keyword>
<sequence length="74" mass="8184">MALTEMQADKVSGVWIAANPDRGPSYVLNFRGGRWTRSALPRGRIGRIVPIPGTTGLLILAQEAKDTFLIYELR</sequence>
<dbReference type="RefSeq" id="WP_345570933.1">
    <property type="nucleotide sequence ID" value="NZ_BAABDQ010000024.1"/>
</dbReference>
<evidence type="ECO:0000313" key="1">
    <source>
        <dbReference type="EMBL" id="GAA3588916.1"/>
    </source>
</evidence>
<organism evidence="1 2">
    <name type="scientific">Nonomuraea rosea</name>
    <dbReference type="NCBI Taxonomy" id="638574"/>
    <lineage>
        <taxon>Bacteria</taxon>
        <taxon>Bacillati</taxon>
        <taxon>Actinomycetota</taxon>
        <taxon>Actinomycetes</taxon>
        <taxon>Streptosporangiales</taxon>
        <taxon>Streptosporangiaceae</taxon>
        <taxon>Nonomuraea</taxon>
    </lineage>
</organism>
<name>A0ABP6YSH7_9ACTN</name>
<protein>
    <submittedName>
        <fullName evidence="1">Uncharacterized protein</fullName>
    </submittedName>
</protein>
<gene>
    <name evidence="1" type="ORF">GCM10022419_084130</name>
</gene>